<comment type="caution">
    <text evidence="1">The sequence shown here is derived from an EMBL/GenBank/DDBJ whole genome shotgun (WGS) entry which is preliminary data.</text>
</comment>
<evidence type="ECO:0000313" key="1">
    <source>
        <dbReference type="EMBL" id="KXB02295.1"/>
    </source>
</evidence>
<name>A0A133V771_9EURY</name>
<protein>
    <submittedName>
        <fullName evidence="1">Uncharacterized protein</fullName>
    </submittedName>
</protein>
<dbReference type="AlphaFoldDB" id="A0A133V771"/>
<reference evidence="1 2" key="1">
    <citation type="journal article" date="2016" name="Sci. Rep.">
        <title>Metabolic traits of an uncultured archaeal lineage -MSBL1- from brine pools of the Red Sea.</title>
        <authorList>
            <person name="Mwirichia R."/>
            <person name="Alam I."/>
            <person name="Rashid M."/>
            <person name="Vinu M."/>
            <person name="Ba-Alawi W."/>
            <person name="Anthony Kamau A."/>
            <person name="Kamanda Ngugi D."/>
            <person name="Goker M."/>
            <person name="Klenk H.P."/>
            <person name="Bajic V."/>
            <person name="Stingl U."/>
        </authorList>
    </citation>
    <scope>NUCLEOTIDE SEQUENCE [LARGE SCALE GENOMIC DNA]</scope>
    <source>
        <strain evidence="1">SCGC-AAA261F19</strain>
    </source>
</reference>
<gene>
    <name evidence="1" type="ORF">AKJ45_03590</name>
</gene>
<proteinExistence type="predicted"/>
<dbReference type="EMBL" id="LHXZ01000065">
    <property type="protein sequence ID" value="KXB02295.1"/>
    <property type="molecule type" value="Genomic_DNA"/>
</dbReference>
<organism evidence="1 2">
    <name type="scientific">candidate division MSBL1 archaeon SCGC-AAA261F19</name>
    <dbReference type="NCBI Taxonomy" id="1698275"/>
    <lineage>
        <taxon>Archaea</taxon>
        <taxon>Methanobacteriati</taxon>
        <taxon>Methanobacteriota</taxon>
        <taxon>candidate division MSBL1</taxon>
    </lineage>
</organism>
<keyword evidence="2" id="KW-1185">Reference proteome</keyword>
<dbReference type="Proteomes" id="UP000070565">
    <property type="component" value="Unassembled WGS sequence"/>
</dbReference>
<sequence>MFKPHFFLFRYPKKKSTIDNTRIQIIIGLSKQSRQGITSLKDSAFRIFSWFLHMCTITTYFKFLEKLRSTEESPSEEADL</sequence>
<accession>A0A133V771</accession>
<evidence type="ECO:0000313" key="2">
    <source>
        <dbReference type="Proteomes" id="UP000070565"/>
    </source>
</evidence>